<keyword evidence="8" id="KW-1185">Reference proteome</keyword>
<evidence type="ECO:0000256" key="5">
    <source>
        <dbReference type="ARBA" id="ARBA00023212"/>
    </source>
</evidence>
<dbReference type="Proteomes" id="UP001071777">
    <property type="component" value="Unassembled WGS sequence"/>
</dbReference>
<gene>
    <name evidence="7" type="ORF">OJ252_3572</name>
</gene>
<keyword evidence="4" id="KW-0493">Microtubule</keyword>
<evidence type="ECO:0000256" key="4">
    <source>
        <dbReference type="ARBA" id="ARBA00022701"/>
    </source>
</evidence>
<dbReference type="InterPro" id="IPR040457">
    <property type="entry name" value="GCP_C"/>
</dbReference>
<sequence length="848" mass="96752">MATEDGSIIRLPAEIINRKELSGPGSQRLSQFWTVNNVLNSLFSSSSTHKNGLLADGGLKGSIFGEIRAQMDIIVNNLSLVRLNERDGSSRFLIWKELGSSVSEFVTELLEKWDARLCELQYHHLSNCEVAFSELASEFQQADRMVQGIHLISQTGQSDDMWGDEQLFWEIDSVYPLRELQFGKAHGERVCSSPITIVYLSSILHPYLSIWSNIRSFFNILLKKAFLVDPVSVSSIEAKRIELNVFILETLFGNVEKSILTVDEYMLNIWVSLLRKCIDSFIKLIPSTPSPLKEFPSGGASSSCEFHDCICILHDILSNYSSSKTSFLDSVGNIFGIPPRNEISTLESVLRTIQAENLLQSIPAELLSDVHFQNQSKAFPIEMLFSVSPDLKDQPVQRRYTFEANIGGRFKDLSRNLKVYYKEQFIKEDKETPTALQNSFVSQLVASQAQCEGHQGIRIIDVLSCLRDLVILEESSTEQLIKALHLDSKRRFPNIDVDPTEANLSIKLLSSKGITDEEKEQRRKIMSMFLLEFEAKSSNDYVKDQLPTFHSLKIRLQGVNVGLSSASSSISSGGIPNYLISQFLNKEAMEEYSHIFSFLLESKRCSILLNQVFQMLMEINRERQGILLCKQKTRGKALHDFDYAKFCNNNCWTILNWVDSLLHISQKIRFSIQFVLDAYYSYFSMQSPVIWQELQNNLSSWHSISFMVESHNKYIEKLHLLTLAPNKRSSHNLSIDQSFQAISISFVLLMKLSRKLNILTMKISRLVHFLSSVNNAIRDRKHIPCMILRRKVQQTVKKVALAFEILYSEFNESREQLIGSLDIYIQSNPDKGLEFLLLQLSGQNTQLN</sequence>
<dbReference type="Pfam" id="PF04130">
    <property type="entry name" value="GCP_C_terminal"/>
    <property type="match status" value="1"/>
</dbReference>
<proteinExistence type="inferred from homology"/>
<organism evidence="7 8">
    <name type="scientific">Cryptosporidium canis</name>
    <dbReference type="NCBI Taxonomy" id="195482"/>
    <lineage>
        <taxon>Eukaryota</taxon>
        <taxon>Sar</taxon>
        <taxon>Alveolata</taxon>
        <taxon>Apicomplexa</taxon>
        <taxon>Conoidasida</taxon>
        <taxon>Coccidia</taxon>
        <taxon>Eucoccidiorida</taxon>
        <taxon>Eimeriorina</taxon>
        <taxon>Cryptosporidiidae</taxon>
        <taxon>Cryptosporidium</taxon>
    </lineage>
</organism>
<accession>A0ABQ8P1Y4</accession>
<dbReference type="EMBL" id="JAPCXB010000196">
    <property type="protein sequence ID" value="KAJ1605078.1"/>
    <property type="molecule type" value="Genomic_DNA"/>
</dbReference>
<evidence type="ECO:0000256" key="1">
    <source>
        <dbReference type="ARBA" id="ARBA00004245"/>
    </source>
</evidence>
<comment type="similarity">
    <text evidence="2">Belongs to the TUBGCP family.</text>
</comment>
<evidence type="ECO:0000313" key="8">
    <source>
        <dbReference type="Proteomes" id="UP001071777"/>
    </source>
</evidence>
<reference evidence="7" key="1">
    <citation type="submission" date="2022-10" db="EMBL/GenBank/DDBJ databases">
        <title>Adaptive evolution leads to modifications in subtelomeric GC content in a zoonotic Cryptosporidium species.</title>
        <authorList>
            <person name="Li J."/>
            <person name="Feng Y."/>
            <person name="Xiao L."/>
        </authorList>
    </citation>
    <scope>NUCLEOTIDE SEQUENCE</scope>
    <source>
        <strain evidence="7">25894</strain>
    </source>
</reference>
<name>A0ABQ8P1Y4_9CRYT</name>
<dbReference type="InterPro" id="IPR042241">
    <property type="entry name" value="GCP_C_sf"/>
</dbReference>
<evidence type="ECO:0000256" key="3">
    <source>
        <dbReference type="ARBA" id="ARBA00022490"/>
    </source>
</evidence>
<evidence type="ECO:0000313" key="7">
    <source>
        <dbReference type="EMBL" id="KAJ1605078.1"/>
    </source>
</evidence>
<protein>
    <recommendedName>
        <fullName evidence="6">Gamma tubulin complex component C-terminal domain-containing protein</fullName>
    </recommendedName>
</protein>
<comment type="subcellular location">
    <subcellularLocation>
        <location evidence="1">Cytoplasm</location>
        <location evidence="1">Cytoskeleton</location>
    </subcellularLocation>
</comment>
<evidence type="ECO:0000256" key="2">
    <source>
        <dbReference type="ARBA" id="ARBA00010337"/>
    </source>
</evidence>
<keyword evidence="5" id="KW-0206">Cytoskeleton</keyword>
<dbReference type="Gene3D" id="1.20.120.1900">
    <property type="entry name" value="Gamma-tubulin complex, C-terminal domain"/>
    <property type="match status" value="1"/>
</dbReference>
<comment type="caution">
    <text evidence="7">The sequence shown here is derived from an EMBL/GenBank/DDBJ whole genome shotgun (WGS) entry which is preliminary data.</text>
</comment>
<feature type="domain" description="Gamma tubulin complex component C-terminal" evidence="6">
    <location>
        <begin position="580"/>
        <end position="841"/>
    </location>
</feature>
<keyword evidence="3" id="KW-0963">Cytoplasm</keyword>
<evidence type="ECO:0000259" key="6">
    <source>
        <dbReference type="Pfam" id="PF04130"/>
    </source>
</evidence>